<dbReference type="EMBL" id="JTAI01000044">
    <property type="protein sequence ID" value="PPS97050.1"/>
    <property type="molecule type" value="Genomic_DNA"/>
</dbReference>
<dbReference type="Proteomes" id="UP001429100">
    <property type="component" value="Unassembled WGS sequence"/>
</dbReference>
<reference evidence="8 9" key="1">
    <citation type="submission" date="2014-11" db="EMBL/GenBank/DDBJ databases">
        <title>Comparative genomic analysis of Cryptosporidium hominis reveals occurrence of genetic recombination in virulent subtypes.</title>
        <authorList>
            <person name="Guo Y."/>
            <person name="Tang K."/>
            <person name="Frace M."/>
            <person name="Li N."/>
            <person name="Roellig D.M."/>
            <person name="Sammons S."/>
            <person name="Knipe K."/>
            <person name="Rowe L."/>
            <person name="Feng Y."/>
            <person name="Xiao L."/>
        </authorList>
    </citation>
    <scope>NUCLEOTIDE SEQUENCE [LARGE SCALE GENOMIC DNA]</scope>
    <source>
        <strain evidence="8">30976</strain>
    </source>
</reference>
<evidence type="ECO:0000313" key="7">
    <source>
        <dbReference type="EMBL" id="CUV04025.1"/>
    </source>
</evidence>
<dbReference type="CDD" id="cd18042">
    <property type="entry name" value="DEXXQc_SETX"/>
    <property type="match status" value="1"/>
</dbReference>
<evidence type="ECO:0000256" key="4">
    <source>
        <dbReference type="ARBA" id="ARBA00022840"/>
    </source>
</evidence>
<evidence type="ECO:0000259" key="5">
    <source>
        <dbReference type="Pfam" id="PF13086"/>
    </source>
</evidence>
<proteinExistence type="predicted"/>
<evidence type="ECO:0000313" key="8">
    <source>
        <dbReference type="EMBL" id="PPS97050.1"/>
    </source>
</evidence>
<keyword evidence="2" id="KW-0378">Hydrolase</keyword>
<dbReference type="PANTHER" id="PTHR10887">
    <property type="entry name" value="DNA2/NAM7 HELICASE FAMILY"/>
    <property type="match status" value="1"/>
</dbReference>
<dbReference type="VEuPathDB" id="CryptoDB:Chro.10103"/>
<dbReference type="Gene3D" id="3.40.50.300">
    <property type="entry name" value="P-loop containing nucleotide triphosphate hydrolases"/>
    <property type="match status" value="2"/>
</dbReference>
<dbReference type="VEuPathDB" id="CryptoDB:GY17_00001085"/>
<evidence type="ECO:0000259" key="6">
    <source>
        <dbReference type="Pfam" id="PF13087"/>
    </source>
</evidence>
<feature type="domain" description="DNA2/NAM7 helicase helicase" evidence="5">
    <location>
        <begin position="506"/>
        <end position="601"/>
    </location>
</feature>
<evidence type="ECO:0000256" key="2">
    <source>
        <dbReference type="ARBA" id="ARBA00022801"/>
    </source>
</evidence>
<dbReference type="GO" id="GO:0005524">
    <property type="term" value="F:ATP binding"/>
    <property type="evidence" value="ECO:0007669"/>
    <property type="project" value="UniProtKB-KW"/>
</dbReference>
<protein>
    <submittedName>
        <fullName evidence="8">Sen1p/ NAM7 like superfamily I RNA helicase</fullName>
    </submittedName>
</protein>
<evidence type="ECO:0000256" key="1">
    <source>
        <dbReference type="ARBA" id="ARBA00022741"/>
    </source>
</evidence>
<reference evidence="8 9" key="3">
    <citation type="submission" date="2017-10" db="EMBL/GenBank/DDBJ databases">
        <title>Consistent, comparative and evidence-based genome annotation and re-annotation for the closely-related species, Cryptosporidium parvum, C. hominis and C. tyzzeri.</title>
        <authorList>
            <person name="Baptista R.P."/>
            <person name="Li Y."/>
            <person name="Sateriale A."/>
            <person name="Striepen B."/>
            <person name="Kissinger J.C."/>
        </authorList>
    </citation>
    <scope>NUCLEOTIDE SEQUENCE [LARGE SCALE GENOMIC DNA]</scope>
    <source>
        <strain evidence="8">30976</strain>
    </source>
</reference>
<dbReference type="InterPro" id="IPR041677">
    <property type="entry name" value="DNA2/NAM7_AAA_11"/>
</dbReference>
<keyword evidence="1" id="KW-0547">Nucleotide-binding</keyword>
<dbReference type="VEuPathDB" id="CryptoDB:CHUDEA1_830"/>
<dbReference type="AlphaFoldDB" id="A0A0S4TC70"/>
<accession>A0A0S4TC70</accession>
<gene>
    <name evidence="7" type="ORF">CHUDEA1_830</name>
    <name evidence="8" type="ORF">GY17_00001085</name>
</gene>
<evidence type="ECO:0000313" key="9">
    <source>
        <dbReference type="Proteomes" id="UP001429100"/>
    </source>
</evidence>
<dbReference type="Proteomes" id="UP000199752">
    <property type="component" value="Chromosome 1"/>
</dbReference>
<keyword evidence="9" id="KW-1185">Reference proteome</keyword>
<dbReference type="PANTHER" id="PTHR10887:SF495">
    <property type="entry name" value="HELICASE SENATAXIN ISOFORM X1-RELATED"/>
    <property type="match status" value="1"/>
</dbReference>
<dbReference type="VEuPathDB" id="CryptoDB:ChTU502y2012_411g0400"/>
<feature type="domain" description="DNA2/NAM7 helicase-like C-terminal" evidence="6">
    <location>
        <begin position="608"/>
        <end position="831"/>
    </location>
</feature>
<evidence type="ECO:0000256" key="3">
    <source>
        <dbReference type="ARBA" id="ARBA00022806"/>
    </source>
</evidence>
<dbReference type="Pfam" id="PF13086">
    <property type="entry name" value="AAA_11"/>
    <property type="match status" value="1"/>
</dbReference>
<dbReference type="FunFam" id="3.40.50.300:FF:000326">
    <property type="entry name" value="P-loop containing nucleoside triphosphate hydrolase"/>
    <property type="match status" value="1"/>
</dbReference>
<organism evidence="7">
    <name type="scientific">Cryptosporidium hominis</name>
    <dbReference type="NCBI Taxonomy" id="237895"/>
    <lineage>
        <taxon>Eukaryota</taxon>
        <taxon>Sar</taxon>
        <taxon>Alveolata</taxon>
        <taxon>Apicomplexa</taxon>
        <taxon>Conoidasida</taxon>
        <taxon>Coccidia</taxon>
        <taxon>Eucoccidiorida</taxon>
        <taxon>Eimeriorina</taxon>
        <taxon>Cryptosporidiidae</taxon>
        <taxon>Cryptosporidium</taxon>
    </lineage>
</organism>
<keyword evidence="4" id="KW-0067">ATP-binding</keyword>
<dbReference type="InterPro" id="IPR045055">
    <property type="entry name" value="DNA2/NAM7-like"/>
</dbReference>
<dbReference type="InterPro" id="IPR027417">
    <property type="entry name" value="P-loop_NTPase"/>
</dbReference>
<dbReference type="SUPFAM" id="SSF52540">
    <property type="entry name" value="P-loop containing nucleoside triphosphate hydrolases"/>
    <property type="match status" value="1"/>
</dbReference>
<dbReference type="EMBL" id="LN877947">
    <property type="protein sequence ID" value="CUV04025.1"/>
    <property type="molecule type" value="Genomic_DNA"/>
</dbReference>
<dbReference type="CDD" id="cd18808">
    <property type="entry name" value="SF1_C_Upf1"/>
    <property type="match status" value="1"/>
</dbReference>
<dbReference type="GO" id="GO:0005694">
    <property type="term" value="C:chromosome"/>
    <property type="evidence" value="ECO:0007669"/>
    <property type="project" value="UniProtKB-ARBA"/>
</dbReference>
<dbReference type="InterPro" id="IPR047187">
    <property type="entry name" value="SF1_C_Upf1"/>
</dbReference>
<reference evidence="7" key="2">
    <citation type="submission" date="2015-08" db="EMBL/GenBank/DDBJ databases">
        <authorList>
            <person name="Babu N.S."/>
            <person name="Beckwith C.J."/>
            <person name="Beseler K.G."/>
            <person name="Brison A."/>
            <person name="Carone J.V."/>
            <person name="Caskin T.P."/>
            <person name="Diamond M."/>
            <person name="Durham M.E."/>
            <person name="Foxe J.M."/>
            <person name="Go M."/>
            <person name="Henderson B.A."/>
            <person name="Jones I.B."/>
            <person name="McGettigan J.A."/>
            <person name="Micheletti S.J."/>
            <person name="Nasrallah M.E."/>
            <person name="Ortiz D."/>
            <person name="Piller C.R."/>
            <person name="Privatt S.R."/>
            <person name="Schneider S.L."/>
            <person name="Sharp S."/>
            <person name="Smith T.C."/>
            <person name="Stanton J.D."/>
            <person name="Ullery H.E."/>
            <person name="Wilson R.J."/>
            <person name="Serrano M.G."/>
            <person name="Buck G."/>
            <person name="Lee V."/>
            <person name="Wang Y."/>
            <person name="Carvalho R."/>
            <person name="Voegtly L."/>
            <person name="Shi R."/>
            <person name="Duckworth R."/>
            <person name="Johnson A."/>
            <person name="Loviza R."/>
            <person name="Walstead R."/>
            <person name="Shah Z."/>
            <person name="Kiflezghi M."/>
            <person name="Wade K."/>
            <person name="Ball S.L."/>
            <person name="Bradley K.W."/>
            <person name="Asai D.J."/>
            <person name="Bowman C.A."/>
            <person name="Russell D.A."/>
            <person name="Pope W.H."/>
            <person name="Jacobs-Sera D."/>
            <person name="Hendrix R.W."/>
            <person name="Hatfull G.F."/>
        </authorList>
    </citation>
    <scope>NUCLEOTIDE SEQUENCE [LARGE SCALE GENOMIC DNA]</scope>
</reference>
<keyword evidence="3 8" id="KW-0347">Helicase</keyword>
<dbReference type="Pfam" id="PF13087">
    <property type="entry name" value="AAA_12"/>
    <property type="match status" value="1"/>
</dbReference>
<sequence length="994" mass="113864">MTKKRQASQSNNEAKLVEIDTDLGSIYSISNFDSILLAWDFFKDIKEEVFGVERPDIVNSFDISGETCQVRDNPTRFATSKEYLDYFFPLFLLECQQSIQRAKQIEMSDFDTFSLKDIRANNSNKLEESNFLTLVFERRRADELIYFSPQDLVLIIFDPEFKSEEFDDNLKHVIGVVQGSNSNGRVTITVLNPNYYVDDKTMKRKIASFTSQDRLVSRMKSFSDSLGNKEFGQDTSNALSQSSSQSWYLSRITSFSTNYRELSGLFSLPDLLLKDELLCRGLKCEHTMKIPTLLQEKLKEKYNPSQMSALNECLKYSGISLIQGPPGTGKTTTIIGIISALLSSTFEVKNVSEDSSNEENIETKKRKSNEENIPEMYAPILRAKPWCYDPDYVPWYDSEMKNLRIFRNNKVEIKKVTLDTSSRKMGPRKLLVCAPSNAAIDAIVRKLVRNPITGEGGILDNTGEYYSPTLVRAGPNFHPDLHDLSLEYKLQQRLQRNGFDAKNCKQEIRQQTQWKILQESQIVCATLSVCGSKELISILSQNGRMQAAGSGDRTALSFDTVIIDEASQGVELSTLIPLKLGCKRLILVGDPKQLPATVLSRRAIERKYDISLFQRLQMSGQQVVMLSVQYRMHPQISAFPSKHFYDGELHDYKDILETRAPVVAWQDIPIFKPFTFFSVNSEEEQGKSISNPLEADFVCQILELLGLILYEHQKKLTENTDLGEPSKRWYERIAVISPYNEQVKIIRKKIKEKFGLSPETICPIDVSTVDGFQGQEKDFIIFSVVRSQYIEEDSLNNADDRKTNAGFIADRRRINVALTRAKYNLWIVGNSRYLLGNPEWRSLWDYSCKNNSQFSVDFKRIGSTENYLKLWLYGFLQRKESCRNALRQEVPEFVQNLTLDCSVLEKNKDTLNLVTEIKAKVDSSFFVDLKEDSQGYESKNKRGSKVFQTESKPIEIEENGVIRKFRNLDLDLFCDINDYESSKNKDLESENAAE</sequence>
<dbReference type="GO" id="GO:0016787">
    <property type="term" value="F:hydrolase activity"/>
    <property type="evidence" value="ECO:0007669"/>
    <property type="project" value="UniProtKB-KW"/>
</dbReference>
<dbReference type="GO" id="GO:0004386">
    <property type="term" value="F:helicase activity"/>
    <property type="evidence" value="ECO:0007669"/>
    <property type="project" value="UniProtKB-KW"/>
</dbReference>
<dbReference type="InterPro" id="IPR041679">
    <property type="entry name" value="DNA2/NAM7-like_C"/>
</dbReference>
<name>A0A0S4TC70_CRYHO</name>